<keyword evidence="1" id="KW-0862">Zinc</keyword>
<feature type="region of interest" description="Disordered" evidence="2">
    <location>
        <begin position="260"/>
        <end position="340"/>
    </location>
</feature>
<feature type="compositionally biased region" description="Basic and acidic residues" evidence="2">
    <location>
        <begin position="304"/>
        <end position="313"/>
    </location>
</feature>
<feature type="region of interest" description="Disordered" evidence="2">
    <location>
        <begin position="420"/>
        <end position="451"/>
    </location>
</feature>
<dbReference type="PANTHER" id="PTHR23225:SF2">
    <property type="entry name" value="AT09679P-RELATED"/>
    <property type="match status" value="1"/>
</dbReference>
<keyword evidence="1" id="KW-0479">Metal-binding</keyword>
<proteinExistence type="predicted"/>
<name>A0A194VB02_CYTMA</name>
<dbReference type="GO" id="GO:0008270">
    <property type="term" value="F:zinc ion binding"/>
    <property type="evidence" value="ECO:0007669"/>
    <property type="project" value="UniProtKB-KW"/>
</dbReference>
<evidence type="ECO:0000259" key="3">
    <source>
        <dbReference type="PROSITE" id="PS50157"/>
    </source>
</evidence>
<dbReference type="GO" id="GO:0003700">
    <property type="term" value="F:DNA-binding transcription factor activity"/>
    <property type="evidence" value="ECO:0007669"/>
    <property type="project" value="InterPro"/>
</dbReference>
<evidence type="ECO:0000256" key="1">
    <source>
        <dbReference type="PROSITE-ProRule" id="PRU00042"/>
    </source>
</evidence>
<accession>A0A194VB02</accession>
<dbReference type="InterPro" id="IPR013087">
    <property type="entry name" value="Znf_C2H2_type"/>
</dbReference>
<dbReference type="STRING" id="694573.A0A194VB02"/>
<organism evidence="4 5">
    <name type="scientific">Cytospora mali</name>
    <name type="common">Apple Valsa canker fungus</name>
    <name type="synonym">Valsa mali</name>
    <dbReference type="NCBI Taxonomy" id="578113"/>
    <lineage>
        <taxon>Eukaryota</taxon>
        <taxon>Fungi</taxon>
        <taxon>Dikarya</taxon>
        <taxon>Ascomycota</taxon>
        <taxon>Pezizomycotina</taxon>
        <taxon>Sordariomycetes</taxon>
        <taxon>Sordariomycetidae</taxon>
        <taxon>Diaporthales</taxon>
        <taxon>Cytosporaceae</taxon>
        <taxon>Cytospora</taxon>
    </lineage>
</organism>
<sequence length="659" mass="71946">MSKMDFTFNYNSQYSGFHQDGPVYHGQSMPGDFEATEAIFSIDSSSQDVALWGHSSMQRFLKDSQRGVYFNLIPQPQLSGVGQPVAPIPPATSHGRQGSPFSSNEPSSCSGAQSPPADTDFYTDNMPSTPNDMALFTSYQPAIIETLEPQQQFFLTGAGDFSGDSLPCVSMGDVNPTDESQLEWDDSTHVDFTSPQRSFTYGSQASSSMEMDATAPQAVDHGYKRMASPEEMPTTVKDEIQIPDHTSVSEYAENVYPTPSVVESDEDSEAEINVVPVQSDDDDDDYRPGKKRLPAQSARRATRPKRDAPKKPLEGSVSKRARTTQSMPQPAKILPPPTSGSKGLLACPDCTHTFKEESTLQIHIKKQHTRPFICVFKFAGCSSTFASKNEWKRHVMSQHLLLHYWLCDIDVCADNKNDNTAALPTNLKRSRGTPGRRVKNTTADAEPIGSQLPDGAIFNRKDLYTQHLRRMHTPSSTKSGPAAKSSKKTHVHLSHTASSCTSPSEWDDHIKTLQSRAKRERCQLPVFMECPAPRCNVTFSGADAWDQRMEHVAKHLEKVAAGEEDPVVFGGPSDPSLMTWATGPEVAVVRPVGGEKWVLNNPLRSAGEGRGAGRKKGTSPASTSPAAGYARGPLSPAMTSVKSEIVVESGDEDAEGEEE</sequence>
<dbReference type="Proteomes" id="UP000078576">
    <property type="component" value="Unassembled WGS sequence"/>
</dbReference>
<feature type="compositionally biased region" description="Basic residues" evidence="2">
    <location>
        <begin position="428"/>
        <end position="439"/>
    </location>
</feature>
<dbReference type="PROSITE" id="PS00028">
    <property type="entry name" value="ZINC_FINGER_C2H2_1"/>
    <property type="match status" value="1"/>
</dbReference>
<evidence type="ECO:0000313" key="5">
    <source>
        <dbReference type="Proteomes" id="UP000078576"/>
    </source>
</evidence>
<feature type="region of interest" description="Disordered" evidence="2">
    <location>
        <begin position="81"/>
        <end position="124"/>
    </location>
</feature>
<feature type="region of interest" description="Disordered" evidence="2">
    <location>
        <begin position="600"/>
        <end position="659"/>
    </location>
</feature>
<feature type="compositionally biased region" description="Polar residues" evidence="2">
    <location>
        <begin position="495"/>
        <end position="504"/>
    </location>
</feature>
<dbReference type="PROSITE" id="PS50157">
    <property type="entry name" value="ZINC_FINGER_C2H2_2"/>
    <property type="match status" value="1"/>
</dbReference>
<protein>
    <recommendedName>
        <fullName evidence="3">C2H2-type domain-containing protein</fullName>
    </recommendedName>
</protein>
<keyword evidence="1" id="KW-0863">Zinc-finger</keyword>
<feature type="region of interest" description="Disordered" evidence="2">
    <location>
        <begin position="471"/>
        <end position="506"/>
    </location>
</feature>
<dbReference type="EMBL" id="KN714765">
    <property type="protein sequence ID" value="KUI61048.1"/>
    <property type="molecule type" value="Genomic_DNA"/>
</dbReference>
<reference evidence="5" key="1">
    <citation type="submission" date="2014-12" db="EMBL/GenBank/DDBJ databases">
        <title>Genome Sequence of Valsa Canker Pathogens Uncovers a Specific Adaption of Colonization on Woody Bark.</title>
        <authorList>
            <person name="Yin Z."/>
            <person name="Liu H."/>
            <person name="Gao X."/>
            <person name="Li Z."/>
            <person name="Song N."/>
            <person name="Ke X."/>
            <person name="Dai Q."/>
            <person name="Wu Y."/>
            <person name="Sun Y."/>
            <person name="Xu J.-R."/>
            <person name="Kang Z.K."/>
            <person name="Wang L."/>
            <person name="Huang L."/>
        </authorList>
    </citation>
    <scope>NUCLEOTIDE SEQUENCE [LARGE SCALE GENOMIC DNA]</scope>
    <source>
        <strain evidence="5">SXYL134</strain>
    </source>
</reference>
<gene>
    <name evidence="4" type="ORF">VP1G_08221</name>
</gene>
<dbReference type="InterPro" id="IPR039970">
    <property type="entry name" value="TF_Grauzone"/>
</dbReference>
<feature type="domain" description="C2H2-type" evidence="3">
    <location>
        <begin position="345"/>
        <end position="369"/>
    </location>
</feature>
<evidence type="ECO:0000256" key="2">
    <source>
        <dbReference type="SAM" id="MobiDB-lite"/>
    </source>
</evidence>
<dbReference type="SMART" id="SM00355">
    <property type="entry name" value="ZnF_C2H2"/>
    <property type="match status" value="2"/>
</dbReference>
<feature type="compositionally biased region" description="Low complexity" evidence="2">
    <location>
        <begin position="99"/>
        <end position="110"/>
    </location>
</feature>
<dbReference type="Gene3D" id="3.30.160.60">
    <property type="entry name" value="Classic Zinc Finger"/>
    <property type="match status" value="1"/>
</dbReference>
<evidence type="ECO:0000313" key="4">
    <source>
        <dbReference type="EMBL" id="KUI61048.1"/>
    </source>
</evidence>
<keyword evidence="5" id="KW-1185">Reference proteome</keyword>
<dbReference type="PANTHER" id="PTHR23225">
    <property type="entry name" value="ZINC FINGER PROTEIN"/>
    <property type="match status" value="1"/>
</dbReference>
<dbReference type="OrthoDB" id="5388486at2759"/>
<feature type="compositionally biased region" description="Acidic residues" evidence="2">
    <location>
        <begin position="649"/>
        <end position="659"/>
    </location>
</feature>
<dbReference type="AlphaFoldDB" id="A0A194VB02"/>